<organism evidence="1 2">
    <name type="scientific">Xenorhabdus kozodoii</name>
    <dbReference type="NCBI Taxonomy" id="351676"/>
    <lineage>
        <taxon>Bacteria</taxon>
        <taxon>Pseudomonadati</taxon>
        <taxon>Pseudomonadota</taxon>
        <taxon>Gammaproteobacteria</taxon>
        <taxon>Enterobacterales</taxon>
        <taxon>Morganellaceae</taxon>
        <taxon>Xenorhabdus</taxon>
    </lineage>
</organism>
<evidence type="ECO:0000313" key="1">
    <source>
        <dbReference type="EMBL" id="PHM74450.1"/>
    </source>
</evidence>
<keyword evidence="2" id="KW-1185">Reference proteome</keyword>
<reference evidence="1 2" key="1">
    <citation type="journal article" date="2017" name="Nat. Microbiol.">
        <title>Natural product diversity associated with the nematode symbionts Photorhabdus and Xenorhabdus.</title>
        <authorList>
            <person name="Tobias N.J."/>
            <person name="Wolff H."/>
            <person name="Djahanschiri B."/>
            <person name="Grundmann F."/>
            <person name="Kronenwerth M."/>
            <person name="Shi Y.M."/>
            <person name="Simonyi S."/>
            <person name="Grun P."/>
            <person name="Shapiro-Ilan D."/>
            <person name="Pidot S.J."/>
            <person name="Stinear T.P."/>
            <person name="Ebersberger I."/>
            <person name="Bode H.B."/>
        </authorList>
    </citation>
    <scope>NUCLEOTIDE SEQUENCE [LARGE SCALE GENOMIC DNA]</scope>
    <source>
        <strain evidence="1 2">DSM 17907</strain>
    </source>
</reference>
<comment type="caution">
    <text evidence="1">The sequence shown here is derived from an EMBL/GenBank/DDBJ whole genome shotgun (WGS) entry which is preliminary data.</text>
</comment>
<evidence type="ECO:0000313" key="2">
    <source>
        <dbReference type="Proteomes" id="UP000221101"/>
    </source>
</evidence>
<accession>A0A2D0LFL8</accession>
<dbReference type="AlphaFoldDB" id="A0A2D0LFL8"/>
<sequence length="114" mass="12126">MVNPAVLVEGQAPAGRAHGHGINRFVAIGARPVGVGDDAGDFALRRLAVKNLQYGFLHQQRGQIHLGLRPVWVGIAGSGQRQVEGKQFGQAFLQGKFGHGEGGLRHARDVADKT</sequence>
<proteinExistence type="predicted"/>
<gene>
    <name evidence="1" type="ORF">Xkoz_01004</name>
</gene>
<dbReference type="Proteomes" id="UP000221101">
    <property type="component" value="Unassembled WGS sequence"/>
</dbReference>
<protein>
    <submittedName>
        <fullName evidence="1">Uncharacterized protein</fullName>
    </submittedName>
</protein>
<name>A0A2D0LFL8_9GAMM</name>
<dbReference type="EMBL" id="NJCX01000005">
    <property type="protein sequence ID" value="PHM74450.1"/>
    <property type="molecule type" value="Genomic_DNA"/>
</dbReference>